<sequence length="65" mass="7332">MACKKVLYLWVILFIFVLALLASAAASRHQIRNARLLVTEKNARMLDADYTPLDDPHGGNYGQRT</sequence>
<accession>A0A2C9VQH5</accession>
<evidence type="ECO:0000313" key="2">
    <source>
        <dbReference type="EMBL" id="OAY48137.1"/>
    </source>
</evidence>
<feature type="signal peptide" evidence="1">
    <location>
        <begin position="1"/>
        <end position="26"/>
    </location>
</feature>
<keyword evidence="1" id="KW-0732">Signal</keyword>
<name>A0A2C9VQH5_MANES</name>
<feature type="chain" id="PRO_5012542047" evidence="1">
    <location>
        <begin position="27"/>
        <end position="65"/>
    </location>
</feature>
<dbReference type="EMBL" id="CM004392">
    <property type="protein sequence ID" value="OAY48137.1"/>
    <property type="molecule type" value="Genomic_DNA"/>
</dbReference>
<evidence type="ECO:0000256" key="1">
    <source>
        <dbReference type="SAM" id="SignalP"/>
    </source>
</evidence>
<dbReference type="AlphaFoldDB" id="A0A2C9VQH5"/>
<protein>
    <submittedName>
        <fullName evidence="2">Uncharacterized protein</fullName>
    </submittedName>
</protein>
<reference evidence="2" key="1">
    <citation type="submission" date="2016-02" db="EMBL/GenBank/DDBJ databases">
        <title>WGS assembly of Manihot esculenta.</title>
        <authorList>
            <person name="Bredeson J.V."/>
            <person name="Prochnik S.E."/>
            <person name="Lyons J.B."/>
            <person name="Schmutz J."/>
            <person name="Grimwood J."/>
            <person name="Vrebalov J."/>
            <person name="Bart R.S."/>
            <person name="Amuge T."/>
            <person name="Ferguson M.E."/>
            <person name="Green R."/>
            <person name="Putnam N."/>
            <person name="Stites J."/>
            <person name="Rounsley S."/>
            <person name="Rokhsar D.S."/>
        </authorList>
    </citation>
    <scope>NUCLEOTIDE SEQUENCE [LARGE SCALE GENOMIC DNA]</scope>
    <source>
        <tissue evidence="2">Leaf</tissue>
    </source>
</reference>
<gene>
    <name evidence="2" type="ORF">MANES_06G134200</name>
</gene>
<organism evidence="2">
    <name type="scientific">Manihot esculenta</name>
    <name type="common">Cassava</name>
    <name type="synonym">Jatropha manihot</name>
    <dbReference type="NCBI Taxonomy" id="3983"/>
    <lineage>
        <taxon>Eukaryota</taxon>
        <taxon>Viridiplantae</taxon>
        <taxon>Streptophyta</taxon>
        <taxon>Embryophyta</taxon>
        <taxon>Tracheophyta</taxon>
        <taxon>Spermatophyta</taxon>
        <taxon>Magnoliopsida</taxon>
        <taxon>eudicotyledons</taxon>
        <taxon>Gunneridae</taxon>
        <taxon>Pentapetalae</taxon>
        <taxon>rosids</taxon>
        <taxon>fabids</taxon>
        <taxon>Malpighiales</taxon>
        <taxon>Euphorbiaceae</taxon>
        <taxon>Crotonoideae</taxon>
        <taxon>Manihoteae</taxon>
        <taxon>Manihot</taxon>
    </lineage>
</organism>
<proteinExistence type="predicted"/>